<gene>
    <name evidence="9" type="ORF">JR050_14895</name>
</gene>
<comment type="similarity">
    <text evidence="2">In the C-terminal section; belongs to the class-I pyridoxal-phosphate-dependent aminotransferase family.</text>
</comment>
<keyword evidence="5" id="KW-0805">Transcription regulation</keyword>
<proteinExistence type="inferred from homology"/>
<evidence type="ECO:0000256" key="1">
    <source>
        <dbReference type="ARBA" id="ARBA00001933"/>
    </source>
</evidence>
<dbReference type="InterPro" id="IPR015424">
    <property type="entry name" value="PyrdxlP-dep_Trfase"/>
</dbReference>
<keyword evidence="3 9" id="KW-0808">Transferase</keyword>
<dbReference type="PANTHER" id="PTHR46577">
    <property type="entry name" value="HTH-TYPE TRANSCRIPTIONAL REGULATORY PROTEIN GABR"/>
    <property type="match status" value="1"/>
</dbReference>
<evidence type="ECO:0000256" key="7">
    <source>
        <dbReference type="ARBA" id="ARBA00023163"/>
    </source>
</evidence>
<name>A0ABS2DKD8_9BACI</name>
<dbReference type="PANTHER" id="PTHR46577:SF2">
    <property type="entry name" value="TRANSCRIPTIONAL REGULATORY PROTEIN"/>
    <property type="match status" value="1"/>
</dbReference>
<comment type="cofactor">
    <cofactor evidence="1">
        <name>pyridoxal 5'-phosphate</name>
        <dbReference type="ChEBI" id="CHEBI:597326"/>
    </cofactor>
</comment>
<feature type="domain" description="HTH gntR-type" evidence="8">
    <location>
        <begin position="11"/>
        <end position="79"/>
    </location>
</feature>
<dbReference type="InterPro" id="IPR015421">
    <property type="entry name" value="PyrdxlP-dep_Trfase_major"/>
</dbReference>
<evidence type="ECO:0000256" key="2">
    <source>
        <dbReference type="ARBA" id="ARBA00005384"/>
    </source>
</evidence>
<dbReference type="Pfam" id="PF00392">
    <property type="entry name" value="GntR"/>
    <property type="match status" value="1"/>
</dbReference>
<keyword evidence="3 9" id="KW-0032">Aminotransferase</keyword>
<evidence type="ECO:0000256" key="5">
    <source>
        <dbReference type="ARBA" id="ARBA00023015"/>
    </source>
</evidence>
<keyword evidence="10" id="KW-1185">Reference proteome</keyword>
<evidence type="ECO:0000313" key="10">
    <source>
        <dbReference type="Proteomes" id="UP001518925"/>
    </source>
</evidence>
<dbReference type="PRINTS" id="PR00035">
    <property type="entry name" value="HTHGNTR"/>
</dbReference>
<dbReference type="InterPro" id="IPR036390">
    <property type="entry name" value="WH_DNA-bd_sf"/>
</dbReference>
<dbReference type="Gene3D" id="3.40.640.10">
    <property type="entry name" value="Type I PLP-dependent aspartate aminotransferase-like (Major domain)"/>
    <property type="match status" value="1"/>
</dbReference>
<keyword evidence="4" id="KW-0663">Pyridoxal phosphate</keyword>
<dbReference type="Proteomes" id="UP001518925">
    <property type="component" value="Unassembled WGS sequence"/>
</dbReference>
<dbReference type="InterPro" id="IPR051446">
    <property type="entry name" value="HTH_trans_reg/aminotransferase"/>
</dbReference>
<dbReference type="SUPFAM" id="SSF46785">
    <property type="entry name" value="Winged helix' DNA-binding domain"/>
    <property type="match status" value="1"/>
</dbReference>
<evidence type="ECO:0000256" key="4">
    <source>
        <dbReference type="ARBA" id="ARBA00022898"/>
    </source>
</evidence>
<evidence type="ECO:0000256" key="6">
    <source>
        <dbReference type="ARBA" id="ARBA00023125"/>
    </source>
</evidence>
<evidence type="ECO:0000259" key="8">
    <source>
        <dbReference type="PROSITE" id="PS50949"/>
    </source>
</evidence>
<organism evidence="9 10">
    <name type="scientific">Bacillus suaedaesalsae</name>
    <dbReference type="NCBI Taxonomy" id="2810349"/>
    <lineage>
        <taxon>Bacteria</taxon>
        <taxon>Bacillati</taxon>
        <taxon>Bacillota</taxon>
        <taxon>Bacilli</taxon>
        <taxon>Bacillales</taxon>
        <taxon>Bacillaceae</taxon>
        <taxon>Bacillus</taxon>
    </lineage>
</organism>
<keyword evidence="7" id="KW-0804">Transcription</keyword>
<dbReference type="Pfam" id="PF00155">
    <property type="entry name" value="Aminotran_1_2"/>
    <property type="match status" value="1"/>
</dbReference>
<dbReference type="Gene3D" id="1.10.10.10">
    <property type="entry name" value="Winged helix-like DNA-binding domain superfamily/Winged helix DNA-binding domain"/>
    <property type="match status" value="1"/>
</dbReference>
<keyword evidence="6" id="KW-0238">DNA-binding</keyword>
<dbReference type="CDD" id="cd00609">
    <property type="entry name" value="AAT_like"/>
    <property type="match status" value="1"/>
</dbReference>
<dbReference type="SMART" id="SM00345">
    <property type="entry name" value="HTH_GNTR"/>
    <property type="match status" value="1"/>
</dbReference>
<reference evidence="9 10" key="1">
    <citation type="submission" date="2021-02" db="EMBL/GenBank/DDBJ databases">
        <title>Bacillus sp. RD4P76, an endophyte from a halophyte.</title>
        <authorList>
            <person name="Sun J.-Q."/>
        </authorList>
    </citation>
    <scope>NUCLEOTIDE SEQUENCE [LARGE SCALE GENOMIC DNA]</scope>
    <source>
        <strain evidence="9 10">RD4P76</strain>
    </source>
</reference>
<dbReference type="InterPro" id="IPR004839">
    <property type="entry name" value="Aminotransferase_I/II_large"/>
</dbReference>
<dbReference type="GO" id="GO:0008483">
    <property type="term" value="F:transaminase activity"/>
    <property type="evidence" value="ECO:0007669"/>
    <property type="project" value="UniProtKB-KW"/>
</dbReference>
<accession>A0ABS2DKD8</accession>
<dbReference type="InterPro" id="IPR000524">
    <property type="entry name" value="Tscrpt_reg_HTH_GntR"/>
</dbReference>
<comment type="caution">
    <text evidence="9">The sequence shown here is derived from an EMBL/GenBank/DDBJ whole genome shotgun (WGS) entry which is preliminary data.</text>
</comment>
<dbReference type="SUPFAM" id="SSF53383">
    <property type="entry name" value="PLP-dependent transferases"/>
    <property type="match status" value="1"/>
</dbReference>
<dbReference type="RefSeq" id="WP_204204293.1">
    <property type="nucleotide sequence ID" value="NZ_JAFELM010000036.1"/>
</dbReference>
<dbReference type="InterPro" id="IPR015422">
    <property type="entry name" value="PyrdxlP-dep_Trfase_small"/>
</dbReference>
<dbReference type="PROSITE" id="PS50949">
    <property type="entry name" value="HTH_GNTR"/>
    <property type="match status" value="1"/>
</dbReference>
<dbReference type="EMBL" id="JAFELM010000036">
    <property type="protein sequence ID" value="MBM6618955.1"/>
    <property type="molecule type" value="Genomic_DNA"/>
</dbReference>
<sequence>MNVVVNTELKVPLYKQIAQQLELHILNGELAAGSILPTERDLALRIGVNRSTITTAYNELRQTGLVYSKQGSGTVVSEHIWDIVPKNLINWNHSRNVTFTPTQPLTKRILEVSKHPEIINLANGTLPYELPEHQVKQIFSNLSDAYKNESNSFIDWKTREVLSSHLKKDWHLPTSPNNILLTSGINQSMLLLIHCLLNPGDAIAVEGPSYTYTVKLFASFGIKIVKLPVYEDGINPEEVRELYKRHRIRMLMTTPTYQNPTGVVMSLEKRKELLAVSNELKIPIIEFDCTSPLNFATEPVPPSLYELDETNELVIHIGSFTDTLGPNIELGWILGYHTIFEHIKDAKYQMGLGPSRTTMQFTAAYIQSGFWNGNLQTLKDTLSHRSNLLHSFLQQYVGDKITYQRPLGGLNYWCSLNMDLHHENELMEACIHQGVIIVPGTVYGAEKGFVRFSIANSEDNQIEEGVKRFSKALKNIKKYV</sequence>
<dbReference type="Gene3D" id="3.90.1150.10">
    <property type="entry name" value="Aspartate Aminotransferase, domain 1"/>
    <property type="match status" value="1"/>
</dbReference>
<evidence type="ECO:0000313" key="9">
    <source>
        <dbReference type="EMBL" id="MBM6618955.1"/>
    </source>
</evidence>
<dbReference type="CDD" id="cd07377">
    <property type="entry name" value="WHTH_GntR"/>
    <property type="match status" value="1"/>
</dbReference>
<dbReference type="InterPro" id="IPR036388">
    <property type="entry name" value="WH-like_DNA-bd_sf"/>
</dbReference>
<evidence type="ECO:0000256" key="3">
    <source>
        <dbReference type="ARBA" id="ARBA00022576"/>
    </source>
</evidence>
<protein>
    <submittedName>
        <fullName evidence="9">PLP-dependent aminotransferase family protein</fullName>
    </submittedName>
</protein>